<dbReference type="GO" id="GO:0003723">
    <property type="term" value="F:RNA binding"/>
    <property type="evidence" value="ECO:0007669"/>
    <property type="project" value="InterPro"/>
</dbReference>
<keyword evidence="3" id="KW-0548">Nucleotidyltransferase</keyword>
<evidence type="ECO:0000256" key="9">
    <source>
        <dbReference type="ARBA" id="ARBA00048173"/>
    </source>
</evidence>
<dbReference type="Proteomes" id="UP000315647">
    <property type="component" value="Chromosome"/>
</dbReference>
<comment type="catalytic activity">
    <reaction evidence="9">
        <text>DNA(n) + a 2'-deoxyribonucleoside 5'-triphosphate = DNA(n+1) + diphosphate</text>
        <dbReference type="Rhea" id="RHEA:22508"/>
        <dbReference type="Rhea" id="RHEA-COMP:17339"/>
        <dbReference type="Rhea" id="RHEA-COMP:17340"/>
        <dbReference type="ChEBI" id="CHEBI:33019"/>
        <dbReference type="ChEBI" id="CHEBI:61560"/>
        <dbReference type="ChEBI" id="CHEBI:173112"/>
        <dbReference type="EC" id="2.7.7.49"/>
    </reaction>
</comment>
<evidence type="ECO:0000313" key="13">
    <source>
        <dbReference type="Proteomes" id="UP000315647"/>
    </source>
</evidence>
<dbReference type="PANTHER" id="PTHR34047">
    <property type="entry name" value="NUCLEAR INTRON MATURASE 1, MITOCHONDRIAL-RELATED"/>
    <property type="match status" value="1"/>
</dbReference>
<dbReference type="RefSeq" id="WP_145448370.1">
    <property type="nucleotide sequence ID" value="NZ_CP037421.1"/>
</dbReference>
<sequence length="430" mass="49457">MGLFDFIRQLFGSPPDRSGQAPPSSPAPEQETYRQESDRPPQPRRKVRLHPLRYPKRQKQTKLTIEEVPTPPYELARYGAMTGHYFDMTQDGDSALLSHHQLPQFCTPLELAQWLEIPLGKLAWLTHRYNYSDGPEDVNEAHYSYHWLPKRNGFRLIEAPRPFLKMAQNQIQQEILSQIPMHHSAHGFVTGHSPVTNARPHAGKRVVVKFDLENFYSSVKFSRVVAIFRTLGYCREAALWLARLTTSSIPANLPFPDGTLRPLLPYLPRHLPQGAPTSPALANLSAYSLDVRLSGLARSFGADYTRYADDLTFSGPESFLRSLRVFIPLVQQIISSERFQVNQEKRRVIRNNQRQTVTGVVVNEHTNISRKEFDRLKAILTNCIRRGPETQNRDQHPDFASHLRGKIAYIQQLNPNRGQRLLQLYSQIRW</sequence>
<feature type="compositionally biased region" description="Basic and acidic residues" evidence="10">
    <location>
        <begin position="31"/>
        <end position="41"/>
    </location>
</feature>
<name>A0A517Q2G8_9PLAN</name>
<dbReference type="InterPro" id="IPR000123">
    <property type="entry name" value="Reverse_transcriptase_msDNA"/>
</dbReference>
<evidence type="ECO:0000256" key="10">
    <source>
        <dbReference type="SAM" id="MobiDB-lite"/>
    </source>
</evidence>
<keyword evidence="4" id="KW-0479">Metal-binding</keyword>
<comment type="similarity">
    <text evidence="8">Belongs to the bacterial reverse transcriptase family.</text>
</comment>
<protein>
    <recommendedName>
        <fullName evidence="1">RNA-directed DNA polymerase</fullName>
        <ecNumber evidence="1">2.7.7.49</ecNumber>
    </recommendedName>
</protein>
<evidence type="ECO:0000256" key="7">
    <source>
        <dbReference type="ARBA" id="ARBA00023118"/>
    </source>
</evidence>
<keyword evidence="6 12" id="KW-0695">RNA-directed DNA polymerase</keyword>
<keyword evidence="7" id="KW-0051">Antiviral defense</keyword>
<evidence type="ECO:0000256" key="1">
    <source>
        <dbReference type="ARBA" id="ARBA00012493"/>
    </source>
</evidence>
<dbReference type="EMBL" id="CP037421">
    <property type="protein sequence ID" value="QDT25819.1"/>
    <property type="molecule type" value="Genomic_DNA"/>
</dbReference>
<dbReference type="GO" id="GO:0051607">
    <property type="term" value="P:defense response to virus"/>
    <property type="evidence" value="ECO:0007669"/>
    <property type="project" value="UniProtKB-KW"/>
</dbReference>
<feature type="domain" description="Reverse transcriptase" evidence="11">
    <location>
        <begin position="129"/>
        <end position="362"/>
    </location>
</feature>
<dbReference type="Pfam" id="PF00078">
    <property type="entry name" value="RVT_1"/>
    <property type="match status" value="1"/>
</dbReference>
<evidence type="ECO:0000256" key="6">
    <source>
        <dbReference type="ARBA" id="ARBA00022918"/>
    </source>
</evidence>
<dbReference type="SUPFAM" id="SSF56672">
    <property type="entry name" value="DNA/RNA polymerases"/>
    <property type="match status" value="1"/>
</dbReference>
<proteinExistence type="inferred from homology"/>
<evidence type="ECO:0000256" key="3">
    <source>
        <dbReference type="ARBA" id="ARBA00022695"/>
    </source>
</evidence>
<dbReference type="InterPro" id="IPR043502">
    <property type="entry name" value="DNA/RNA_pol_sf"/>
</dbReference>
<dbReference type="InterPro" id="IPR051083">
    <property type="entry name" value="GrpII_Intron_Splice-Mob/Def"/>
</dbReference>
<evidence type="ECO:0000256" key="4">
    <source>
        <dbReference type="ARBA" id="ARBA00022723"/>
    </source>
</evidence>
<accession>A0A517Q2G8</accession>
<evidence type="ECO:0000256" key="2">
    <source>
        <dbReference type="ARBA" id="ARBA00022679"/>
    </source>
</evidence>
<dbReference type="PRINTS" id="PR00866">
    <property type="entry name" value="RNADNAPOLMS"/>
</dbReference>
<dbReference type="PANTHER" id="PTHR34047:SF7">
    <property type="entry name" value="RNA-DIRECTED DNA POLYMERASE"/>
    <property type="match status" value="1"/>
</dbReference>
<dbReference type="AlphaFoldDB" id="A0A517Q2G8"/>
<dbReference type="PROSITE" id="PS50878">
    <property type="entry name" value="RT_POL"/>
    <property type="match status" value="1"/>
</dbReference>
<feature type="region of interest" description="Disordered" evidence="10">
    <location>
        <begin position="10"/>
        <end position="46"/>
    </location>
</feature>
<dbReference type="InterPro" id="IPR000477">
    <property type="entry name" value="RT_dom"/>
</dbReference>
<reference evidence="12 13" key="1">
    <citation type="submission" date="2019-03" db="EMBL/GenBank/DDBJ databases">
        <title>Deep-cultivation of Planctomycetes and their phenomic and genomic characterization uncovers novel biology.</title>
        <authorList>
            <person name="Wiegand S."/>
            <person name="Jogler M."/>
            <person name="Boedeker C."/>
            <person name="Pinto D."/>
            <person name="Vollmers J."/>
            <person name="Rivas-Marin E."/>
            <person name="Kohn T."/>
            <person name="Peeters S.H."/>
            <person name="Heuer A."/>
            <person name="Rast P."/>
            <person name="Oberbeckmann S."/>
            <person name="Bunk B."/>
            <person name="Jeske O."/>
            <person name="Meyerdierks A."/>
            <person name="Storesund J.E."/>
            <person name="Kallscheuer N."/>
            <person name="Luecker S."/>
            <person name="Lage O.M."/>
            <person name="Pohl T."/>
            <person name="Merkel B.J."/>
            <person name="Hornburger P."/>
            <person name="Mueller R.-W."/>
            <person name="Bruemmer F."/>
            <person name="Labrenz M."/>
            <person name="Spormann A.M."/>
            <person name="Op den Camp H."/>
            <person name="Overmann J."/>
            <person name="Amann R."/>
            <person name="Jetten M.S.M."/>
            <person name="Mascher T."/>
            <person name="Medema M.H."/>
            <person name="Devos D.P."/>
            <person name="Kaster A.-K."/>
            <person name="Ovreas L."/>
            <person name="Rohde M."/>
            <person name="Galperin M.Y."/>
            <person name="Jogler C."/>
        </authorList>
    </citation>
    <scope>NUCLEOTIDE SEQUENCE [LARGE SCALE GENOMIC DNA]</scope>
    <source>
        <strain evidence="12 13">Enr10</strain>
    </source>
</reference>
<keyword evidence="13" id="KW-1185">Reference proteome</keyword>
<organism evidence="12 13">
    <name type="scientific">Gimesia panareensis</name>
    <dbReference type="NCBI Taxonomy" id="2527978"/>
    <lineage>
        <taxon>Bacteria</taxon>
        <taxon>Pseudomonadati</taxon>
        <taxon>Planctomycetota</taxon>
        <taxon>Planctomycetia</taxon>
        <taxon>Planctomycetales</taxon>
        <taxon>Planctomycetaceae</taxon>
        <taxon>Gimesia</taxon>
    </lineage>
</organism>
<keyword evidence="5" id="KW-0460">Magnesium</keyword>
<dbReference type="CDD" id="cd03487">
    <property type="entry name" value="RT_Bac_retron_II"/>
    <property type="match status" value="1"/>
</dbReference>
<keyword evidence="2" id="KW-0808">Transferase</keyword>
<evidence type="ECO:0000259" key="11">
    <source>
        <dbReference type="PROSITE" id="PS50878"/>
    </source>
</evidence>
<evidence type="ECO:0000313" key="12">
    <source>
        <dbReference type="EMBL" id="QDT25819.1"/>
    </source>
</evidence>
<evidence type="ECO:0000256" key="8">
    <source>
        <dbReference type="ARBA" id="ARBA00034120"/>
    </source>
</evidence>
<dbReference type="EC" id="2.7.7.49" evidence="1"/>
<gene>
    <name evidence="12" type="ORF">Enr10x_11170</name>
</gene>
<dbReference type="GO" id="GO:0046872">
    <property type="term" value="F:metal ion binding"/>
    <property type="evidence" value="ECO:0007669"/>
    <property type="project" value="UniProtKB-KW"/>
</dbReference>
<dbReference type="GO" id="GO:0003964">
    <property type="term" value="F:RNA-directed DNA polymerase activity"/>
    <property type="evidence" value="ECO:0007669"/>
    <property type="project" value="UniProtKB-KW"/>
</dbReference>
<evidence type="ECO:0000256" key="5">
    <source>
        <dbReference type="ARBA" id="ARBA00022842"/>
    </source>
</evidence>